<dbReference type="RefSeq" id="WP_029557389.1">
    <property type="nucleotide sequence ID" value="NZ_JAMJXC010000018.1"/>
</dbReference>
<proteinExistence type="predicted"/>
<dbReference type="Pfam" id="PF07978">
    <property type="entry name" value="NIPSNAP"/>
    <property type="match status" value="1"/>
</dbReference>
<gene>
    <name evidence="2" type="ORF">V5F30_11730</name>
</gene>
<organism evidence="2 3">
    <name type="scientific">Xanthobacter aminoxidans</name>
    <dbReference type="NCBI Taxonomy" id="186280"/>
    <lineage>
        <taxon>Bacteria</taxon>
        <taxon>Pseudomonadati</taxon>
        <taxon>Pseudomonadota</taxon>
        <taxon>Alphaproteobacteria</taxon>
        <taxon>Hyphomicrobiales</taxon>
        <taxon>Xanthobacteraceae</taxon>
        <taxon>Xanthobacter</taxon>
    </lineage>
</organism>
<sequence>MIYELRCYDCMPGCLPRVLRRFEDDALPLWREAGIRPVGFWTTLVGENDQSLHYMLAWLSLTEREEKWTAFAADPRWIEARRRSEADGPLVARIRNSLLKPALDLAPA</sequence>
<evidence type="ECO:0000259" key="1">
    <source>
        <dbReference type="Pfam" id="PF07978"/>
    </source>
</evidence>
<dbReference type="Gene3D" id="3.30.70.100">
    <property type="match status" value="1"/>
</dbReference>
<evidence type="ECO:0000313" key="2">
    <source>
        <dbReference type="EMBL" id="MFG1252872.1"/>
    </source>
</evidence>
<dbReference type="InterPro" id="IPR011008">
    <property type="entry name" value="Dimeric_a/b-barrel"/>
</dbReference>
<feature type="domain" description="NIPSNAP" evidence="1">
    <location>
        <begin position="3"/>
        <end position="102"/>
    </location>
</feature>
<name>A0ABW6ZHV4_9HYPH</name>
<dbReference type="Proteomes" id="UP001604043">
    <property type="component" value="Unassembled WGS sequence"/>
</dbReference>
<evidence type="ECO:0000313" key="3">
    <source>
        <dbReference type="Proteomes" id="UP001604043"/>
    </source>
</evidence>
<dbReference type="EMBL" id="JBAFUR010000002">
    <property type="protein sequence ID" value="MFG1252872.1"/>
    <property type="molecule type" value="Genomic_DNA"/>
</dbReference>
<dbReference type="InterPro" id="IPR012577">
    <property type="entry name" value="NIPSNAP"/>
</dbReference>
<comment type="caution">
    <text evidence="2">The sequence shown here is derived from an EMBL/GenBank/DDBJ whole genome shotgun (WGS) entry which is preliminary data.</text>
</comment>
<protein>
    <submittedName>
        <fullName evidence="2">NIPSNAP family protein</fullName>
    </submittedName>
</protein>
<dbReference type="SUPFAM" id="SSF54909">
    <property type="entry name" value="Dimeric alpha+beta barrel"/>
    <property type="match status" value="1"/>
</dbReference>
<keyword evidence="3" id="KW-1185">Reference proteome</keyword>
<reference evidence="2 3" key="1">
    <citation type="submission" date="2024-02" db="EMBL/GenBank/DDBJ databases">
        <title>Expansion and revision of Xanthobacter and proposal of Roseixanthobacter gen. nov.</title>
        <authorList>
            <person name="Soltysiak M.P.M."/>
            <person name="Jalihal A."/>
            <person name="Ory A."/>
            <person name="Chrisophersen C."/>
            <person name="Lee A.D."/>
            <person name="Boulton J."/>
            <person name="Springer M."/>
        </authorList>
    </citation>
    <scope>NUCLEOTIDE SEQUENCE [LARGE SCALE GENOMIC DNA]</scope>
    <source>
        <strain evidence="2 3">CB5</strain>
    </source>
</reference>
<accession>A0ABW6ZHV4</accession>